<dbReference type="PANTHER" id="PTHR11092">
    <property type="entry name" value="SUGAR NUCLEOTIDE EPIMERASE RELATED"/>
    <property type="match status" value="1"/>
</dbReference>
<reference evidence="5" key="2">
    <citation type="submission" date="2018-10" db="EMBL/GenBank/DDBJ databases">
        <authorList>
            <person name="Wang Y."/>
            <person name="Wang J."/>
            <person name="Yang X."/>
            <person name="Wang Z."/>
            <person name="Huang Y."/>
        </authorList>
    </citation>
    <scope>NUCLEOTIDE SEQUENCE [LARGE SCALE GENOMIC DNA]</scope>
    <source>
        <strain evidence="5">J015</strain>
    </source>
</reference>
<dbReference type="PANTHER" id="PTHR11092:SF0">
    <property type="entry name" value="EPIMERASE FAMILY PROTEIN SDR39U1"/>
    <property type="match status" value="1"/>
</dbReference>
<feature type="domain" description="NAD-dependent epimerase/dehydratase" evidence="2">
    <location>
        <begin position="7"/>
        <end position="227"/>
    </location>
</feature>
<evidence type="ECO:0000259" key="3">
    <source>
        <dbReference type="Pfam" id="PF08338"/>
    </source>
</evidence>
<evidence type="ECO:0000259" key="2">
    <source>
        <dbReference type="Pfam" id="PF01370"/>
    </source>
</evidence>
<sequence>MDRTRTVVLAGASGFIGTYFRARFQADGWTVRSIGRGSRRRSAAAGEAWANWDDGAALTRVLDGAELLINLAGRSVSCRYNARNKAAILHSRVDTTAALGRAVAQCRQPPSTWLNASTGTIYRDAVDRPQTERDGELGSGFSVEVARAWEAALDAAATPGTRKIPLRISIVLGRGGGALRPFSVLARLGLGGRMGSGRQRFSWIHVEDLYRCARFLHARTDITGPVNVASPDVVSNRELMRLVRRAHRSPAGLPTPAWLLRAGAVLIRTEPELVLKSRWVQPQKLLDAGFVYSQPELGRALQQIARDRA</sequence>
<comment type="similarity">
    <text evidence="1">Belongs to the NAD(P)-dependent epimerase/dehydratase family. SDR39U1 subfamily.</text>
</comment>
<dbReference type="Pfam" id="PF01370">
    <property type="entry name" value="Epimerase"/>
    <property type="match status" value="1"/>
</dbReference>
<name>A0A3B0FI37_PSEPS</name>
<dbReference type="Gene3D" id="3.40.50.720">
    <property type="entry name" value="NAD(P)-binding Rossmann-like Domain"/>
    <property type="match status" value="1"/>
</dbReference>
<dbReference type="Proteomes" id="UP000273159">
    <property type="component" value="Unassembled WGS sequence"/>
</dbReference>
<dbReference type="AlphaFoldDB" id="A0A3B0FI37"/>
<dbReference type="InterPro" id="IPR013549">
    <property type="entry name" value="DUF1731"/>
</dbReference>
<accession>A0A3B0FI37</accession>
<dbReference type="NCBIfam" id="TIGR01777">
    <property type="entry name" value="yfcH"/>
    <property type="match status" value="1"/>
</dbReference>
<gene>
    <name evidence="4" type="ORF">D7Z96_09055</name>
</gene>
<dbReference type="InterPro" id="IPR036291">
    <property type="entry name" value="NAD(P)-bd_dom_sf"/>
</dbReference>
<comment type="caution">
    <text evidence="4">The sequence shown here is derived from an EMBL/GenBank/DDBJ whole genome shotgun (WGS) entry which is preliminary data.</text>
</comment>
<organism evidence="4 5">
    <name type="scientific">Pseudarthrobacter phenanthrenivorans</name>
    <name type="common">Arthrobacter phenanthrenivorans</name>
    <dbReference type="NCBI Taxonomy" id="361575"/>
    <lineage>
        <taxon>Bacteria</taxon>
        <taxon>Bacillati</taxon>
        <taxon>Actinomycetota</taxon>
        <taxon>Actinomycetes</taxon>
        <taxon>Micrococcales</taxon>
        <taxon>Micrococcaceae</taxon>
        <taxon>Pseudarthrobacter</taxon>
    </lineage>
</organism>
<dbReference type="InterPro" id="IPR010099">
    <property type="entry name" value="SDR39U1"/>
</dbReference>
<evidence type="ECO:0000313" key="5">
    <source>
        <dbReference type="Proteomes" id="UP000273159"/>
    </source>
</evidence>
<proteinExistence type="inferred from homology"/>
<dbReference type="InterPro" id="IPR001509">
    <property type="entry name" value="Epimerase_deHydtase"/>
</dbReference>
<evidence type="ECO:0000313" key="4">
    <source>
        <dbReference type="EMBL" id="RKO24564.1"/>
    </source>
</evidence>
<evidence type="ECO:0000256" key="1">
    <source>
        <dbReference type="ARBA" id="ARBA00009353"/>
    </source>
</evidence>
<dbReference type="SUPFAM" id="SSF51735">
    <property type="entry name" value="NAD(P)-binding Rossmann-fold domains"/>
    <property type="match status" value="1"/>
</dbReference>
<feature type="domain" description="DUF1731" evidence="3">
    <location>
        <begin position="255"/>
        <end position="304"/>
    </location>
</feature>
<dbReference type="RefSeq" id="WP_120692273.1">
    <property type="nucleotide sequence ID" value="NZ_RBNH01000006.1"/>
</dbReference>
<reference evidence="4 5" key="1">
    <citation type="submission" date="2018-10" db="EMBL/GenBank/DDBJ databases">
        <title>Genome-guide identification and characterization of bacteria that degrade polycyclic aromatic hydrocarbons and resist hexavalent chromium simultaneously.</title>
        <authorList>
            <person name="Feng H."/>
        </authorList>
    </citation>
    <scope>NUCLEOTIDE SEQUENCE [LARGE SCALE GENOMIC DNA]</scope>
    <source>
        <strain evidence="4 5">J015</strain>
    </source>
</reference>
<protein>
    <submittedName>
        <fullName evidence="4">TIGR01777 family protein</fullName>
    </submittedName>
</protein>
<dbReference type="EMBL" id="RBNH01000006">
    <property type="protein sequence ID" value="RKO24564.1"/>
    <property type="molecule type" value="Genomic_DNA"/>
</dbReference>
<dbReference type="Pfam" id="PF08338">
    <property type="entry name" value="DUF1731"/>
    <property type="match status" value="1"/>
</dbReference>